<accession>A0A347WC87</accession>
<dbReference type="RefSeq" id="WP_162900442.1">
    <property type="nucleotide sequence ID" value="NZ_CP023036.1"/>
</dbReference>
<comment type="similarity">
    <text evidence="1">Belongs to the LysR transcriptional regulatory family.</text>
</comment>
<feature type="domain" description="HTH lysR-type" evidence="5">
    <location>
        <begin position="10"/>
        <end position="67"/>
    </location>
</feature>
<dbReference type="GO" id="GO:0003677">
    <property type="term" value="F:DNA binding"/>
    <property type="evidence" value="ECO:0007669"/>
    <property type="project" value="UniProtKB-KW"/>
</dbReference>
<dbReference type="Gene3D" id="1.10.10.10">
    <property type="entry name" value="Winged helix-like DNA-binding domain superfamily/Winged helix DNA-binding domain"/>
    <property type="match status" value="1"/>
</dbReference>
<dbReference type="KEGG" id="ksc:CD178_01717"/>
<dbReference type="Pfam" id="PF03466">
    <property type="entry name" value="LysR_substrate"/>
    <property type="match status" value="1"/>
</dbReference>
<dbReference type="Pfam" id="PF00126">
    <property type="entry name" value="HTH_1"/>
    <property type="match status" value="1"/>
</dbReference>
<dbReference type="InterPro" id="IPR058163">
    <property type="entry name" value="LysR-type_TF_proteobact-type"/>
</dbReference>
<dbReference type="InterPro" id="IPR000847">
    <property type="entry name" value="LysR_HTH_N"/>
</dbReference>
<evidence type="ECO:0000256" key="4">
    <source>
        <dbReference type="ARBA" id="ARBA00023163"/>
    </source>
</evidence>
<dbReference type="PANTHER" id="PTHR30537">
    <property type="entry name" value="HTH-TYPE TRANSCRIPTIONAL REGULATOR"/>
    <property type="match status" value="1"/>
</dbReference>
<dbReference type="GO" id="GO:0003700">
    <property type="term" value="F:DNA-binding transcription factor activity"/>
    <property type="evidence" value="ECO:0007669"/>
    <property type="project" value="InterPro"/>
</dbReference>
<evidence type="ECO:0000313" key="7">
    <source>
        <dbReference type="Proteomes" id="UP000264120"/>
    </source>
</evidence>
<dbReference type="SUPFAM" id="SSF46785">
    <property type="entry name" value="Winged helix' DNA-binding domain"/>
    <property type="match status" value="1"/>
</dbReference>
<dbReference type="AlphaFoldDB" id="A0A347WC87"/>
<keyword evidence="4" id="KW-0804">Transcription</keyword>
<evidence type="ECO:0000259" key="5">
    <source>
        <dbReference type="PROSITE" id="PS50931"/>
    </source>
</evidence>
<dbReference type="PRINTS" id="PR00039">
    <property type="entry name" value="HTHLYSR"/>
</dbReference>
<evidence type="ECO:0000313" key="6">
    <source>
        <dbReference type="EMBL" id="AXY22480.1"/>
    </source>
</evidence>
<gene>
    <name evidence="6" type="primary">gcvA_2</name>
    <name evidence="6" type="ORF">CD178_01717</name>
</gene>
<proteinExistence type="inferred from homology"/>
<dbReference type="Gene3D" id="3.40.190.10">
    <property type="entry name" value="Periplasmic binding protein-like II"/>
    <property type="match status" value="2"/>
</dbReference>
<keyword evidence="2" id="KW-0805">Transcription regulation</keyword>
<dbReference type="SUPFAM" id="SSF53850">
    <property type="entry name" value="Periplasmic binding protein-like II"/>
    <property type="match status" value="1"/>
</dbReference>
<dbReference type="PANTHER" id="PTHR30537:SF5">
    <property type="entry name" value="HTH-TYPE TRANSCRIPTIONAL ACTIVATOR TTDR-RELATED"/>
    <property type="match status" value="1"/>
</dbReference>
<dbReference type="FunFam" id="1.10.10.10:FF:000001">
    <property type="entry name" value="LysR family transcriptional regulator"/>
    <property type="match status" value="1"/>
</dbReference>
<dbReference type="InterPro" id="IPR005119">
    <property type="entry name" value="LysR_subst-bd"/>
</dbReference>
<dbReference type="InterPro" id="IPR036388">
    <property type="entry name" value="WH-like_DNA-bd_sf"/>
</dbReference>
<keyword evidence="3" id="KW-0238">DNA-binding</keyword>
<evidence type="ECO:0000256" key="3">
    <source>
        <dbReference type="ARBA" id="ARBA00023125"/>
    </source>
</evidence>
<dbReference type="PROSITE" id="PS50931">
    <property type="entry name" value="HTH_LYSR"/>
    <property type="match status" value="1"/>
</dbReference>
<dbReference type="CDD" id="cd08432">
    <property type="entry name" value="PBP2_GcdR_TrpI_HvrB_AmpR_like"/>
    <property type="match status" value="1"/>
</dbReference>
<evidence type="ECO:0000256" key="2">
    <source>
        <dbReference type="ARBA" id="ARBA00023015"/>
    </source>
</evidence>
<name>A0A347WC87_9PROT</name>
<keyword evidence="7" id="KW-1185">Reference proteome</keyword>
<protein>
    <submittedName>
        <fullName evidence="6">Glycine cleavage system transcriptional activator</fullName>
    </submittedName>
</protein>
<evidence type="ECO:0000256" key="1">
    <source>
        <dbReference type="ARBA" id="ARBA00009437"/>
    </source>
</evidence>
<sequence>MKVSFKRNVPSISALVTFEAASRLRSFTAAARELGVSQAAVSRQVRLLETDFGVQLFHRAHRAVEPTQAGARLGQTLSTAFDTISQDIDAIRSPRDGNTLSVGGSLAFTQFWLMSRLPEFRERYPGIRIRVVSQDEPFDLRTDEVDVMVRFGVPPLTGGRSVSSVGDMVFPVCAPGFIRAEETRGLHDLPLIGSDAPDPTWMQWGQWFRHVGLDGPPPGVALHCNHYTDAILAAMAGQGVALGWELLVADLLRSGKLVRLGELAVSSPAYYTIMLPEHRDSHPVVHDFAHWLAGRLDAVSPP</sequence>
<dbReference type="EMBL" id="CP023036">
    <property type="protein sequence ID" value="AXY22480.1"/>
    <property type="molecule type" value="Genomic_DNA"/>
</dbReference>
<dbReference type="Proteomes" id="UP000264120">
    <property type="component" value="Chromosome"/>
</dbReference>
<organism evidence="6 7">
    <name type="scientific">Komagataeibacter saccharivorans</name>
    <dbReference type="NCBI Taxonomy" id="265959"/>
    <lineage>
        <taxon>Bacteria</taxon>
        <taxon>Pseudomonadati</taxon>
        <taxon>Pseudomonadota</taxon>
        <taxon>Alphaproteobacteria</taxon>
        <taxon>Acetobacterales</taxon>
        <taxon>Acetobacteraceae</taxon>
        <taxon>Komagataeibacter</taxon>
    </lineage>
</organism>
<reference evidence="6 7" key="1">
    <citation type="submission" date="2017-08" db="EMBL/GenBank/DDBJ databases">
        <title>Complete genome sequence of Gluconacetobacter saccharivorans CV1 isolated from Fermented Vinegar.</title>
        <authorList>
            <person name="Kim S.-Y."/>
        </authorList>
    </citation>
    <scope>NUCLEOTIDE SEQUENCE [LARGE SCALE GENOMIC DNA]</scope>
    <source>
        <strain evidence="6 7">CV1</strain>
    </source>
</reference>
<dbReference type="InterPro" id="IPR036390">
    <property type="entry name" value="WH_DNA-bd_sf"/>
</dbReference>